<accession>A0ABD0P016</accession>
<feature type="compositionally biased region" description="Basic and acidic residues" evidence="1">
    <location>
        <begin position="57"/>
        <end position="72"/>
    </location>
</feature>
<feature type="non-terminal residue" evidence="2">
    <location>
        <position position="1"/>
    </location>
</feature>
<reference evidence="2 3" key="1">
    <citation type="submission" date="2024-05" db="EMBL/GenBank/DDBJ databases">
        <title>Genome sequencing and assembly of Indian major carp, Cirrhinus mrigala (Hamilton, 1822).</title>
        <authorList>
            <person name="Mohindra V."/>
            <person name="Chowdhury L.M."/>
            <person name="Lal K."/>
            <person name="Jena J.K."/>
        </authorList>
    </citation>
    <scope>NUCLEOTIDE SEQUENCE [LARGE SCALE GENOMIC DNA]</scope>
    <source>
        <strain evidence="2">CM1030</strain>
        <tissue evidence="2">Blood</tissue>
    </source>
</reference>
<evidence type="ECO:0000313" key="3">
    <source>
        <dbReference type="Proteomes" id="UP001529510"/>
    </source>
</evidence>
<dbReference type="Proteomes" id="UP001529510">
    <property type="component" value="Unassembled WGS sequence"/>
</dbReference>
<proteinExistence type="predicted"/>
<feature type="compositionally biased region" description="Polar residues" evidence="1">
    <location>
        <begin position="1"/>
        <end position="14"/>
    </location>
</feature>
<feature type="non-terminal residue" evidence="2">
    <location>
        <position position="72"/>
    </location>
</feature>
<feature type="region of interest" description="Disordered" evidence="1">
    <location>
        <begin position="1"/>
        <end position="72"/>
    </location>
</feature>
<comment type="caution">
    <text evidence="2">The sequence shown here is derived from an EMBL/GenBank/DDBJ whole genome shotgun (WGS) entry which is preliminary data.</text>
</comment>
<keyword evidence="3" id="KW-1185">Reference proteome</keyword>
<sequence>VLSQSIEQLRNPSTHLEEEEEEGSSSEHRVPEITSPPAGVIRSRSEPAAAHARVIRMKTEPEDRDREEERGG</sequence>
<evidence type="ECO:0000313" key="2">
    <source>
        <dbReference type="EMBL" id="KAL0167130.1"/>
    </source>
</evidence>
<protein>
    <submittedName>
        <fullName evidence="2">Uncharacterized protein</fullName>
    </submittedName>
</protein>
<dbReference type="AlphaFoldDB" id="A0ABD0P016"/>
<gene>
    <name evidence="2" type="ORF">M9458_038974</name>
</gene>
<organism evidence="2 3">
    <name type="scientific">Cirrhinus mrigala</name>
    <name type="common">Mrigala</name>
    <dbReference type="NCBI Taxonomy" id="683832"/>
    <lineage>
        <taxon>Eukaryota</taxon>
        <taxon>Metazoa</taxon>
        <taxon>Chordata</taxon>
        <taxon>Craniata</taxon>
        <taxon>Vertebrata</taxon>
        <taxon>Euteleostomi</taxon>
        <taxon>Actinopterygii</taxon>
        <taxon>Neopterygii</taxon>
        <taxon>Teleostei</taxon>
        <taxon>Ostariophysi</taxon>
        <taxon>Cypriniformes</taxon>
        <taxon>Cyprinidae</taxon>
        <taxon>Labeoninae</taxon>
        <taxon>Labeonini</taxon>
        <taxon>Cirrhinus</taxon>
    </lineage>
</organism>
<dbReference type="EMBL" id="JAMKFB020000019">
    <property type="protein sequence ID" value="KAL0167130.1"/>
    <property type="molecule type" value="Genomic_DNA"/>
</dbReference>
<name>A0ABD0P016_CIRMR</name>
<evidence type="ECO:0000256" key="1">
    <source>
        <dbReference type="SAM" id="MobiDB-lite"/>
    </source>
</evidence>